<dbReference type="AlphaFoldDB" id="A0A1G1VQY4"/>
<evidence type="ECO:0000256" key="1">
    <source>
        <dbReference type="SAM" id="MobiDB-lite"/>
    </source>
</evidence>
<sequence length="114" mass="13147">MQEANLAGKNRHEKTRDNWGRRVGKEKKAILSGIRAYTKHKALRIRRDGFLKKLKKTLTGMSPYVTRENDGTARYPKQESRPKLRFEEEVNSPCSQGDGHQKPLGTRKKDIATR</sequence>
<feature type="region of interest" description="Disordered" evidence="1">
    <location>
        <begin position="63"/>
        <end position="114"/>
    </location>
</feature>
<proteinExistence type="predicted"/>
<dbReference type="EMBL" id="MHCJ01000006">
    <property type="protein sequence ID" value="OGY17818.1"/>
    <property type="molecule type" value="Genomic_DNA"/>
</dbReference>
<feature type="region of interest" description="Disordered" evidence="1">
    <location>
        <begin position="1"/>
        <end position="24"/>
    </location>
</feature>
<name>A0A1G1VQY4_9BACT</name>
<dbReference type="Proteomes" id="UP000179233">
    <property type="component" value="Unassembled WGS sequence"/>
</dbReference>
<accession>A0A1G1VQY4</accession>
<gene>
    <name evidence="2" type="ORF">A2786_00645</name>
</gene>
<feature type="compositionally biased region" description="Basic and acidic residues" evidence="1">
    <location>
        <begin position="67"/>
        <end position="88"/>
    </location>
</feature>
<organism evidence="2 3">
    <name type="scientific">Candidatus Chisholmbacteria bacterium RIFCSPHIGHO2_01_FULL_52_32</name>
    <dbReference type="NCBI Taxonomy" id="1797591"/>
    <lineage>
        <taxon>Bacteria</taxon>
        <taxon>Candidatus Chisholmiibacteriota</taxon>
    </lineage>
</organism>
<reference evidence="2 3" key="1">
    <citation type="journal article" date="2016" name="Nat. Commun.">
        <title>Thousands of microbial genomes shed light on interconnected biogeochemical processes in an aquifer system.</title>
        <authorList>
            <person name="Anantharaman K."/>
            <person name="Brown C.T."/>
            <person name="Hug L.A."/>
            <person name="Sharon I."/>
            <person name="Castelle C.J."/>
            <person name="Probst A.J."/>
            <person name="Thomas B.C."/>
            <person name="Singh A."/>
            <person name="Wilkins M.J."/>
            <person name="Karaoz U."/>
            <person name="Brodie E.L."/>
            <person name="Williams K.H."/>
            <person name="Hubbard S.S."/>
            <person name="Banfield J.F."/>
        </authorList>
    </citation>
    <scope>NUCLEOTIDE SEQUENCE [LARGE SCALE GENOMIC DNA]</scope>
</reference>
<evidence type="ECO:0000313" key="2">
    <source>
        <dbReference type="EMBL" id="OGY17818.1"/>
    </source>
</evidence>
<evidence type="ECO:0000313" key="3">
    <source>
        <dbReference type="Proteomes" id="UP000179233"/>
    </source>
</evidence>
<comment type="caution">
    <text evidence="2">The sequence shown here is derived from an EMBL/GenBank/DDBJ whole genome shotgun (WGS) entry which is preliminary data.</text>
</comment>
<protein>
    <submittedName>
        <fullName evidence="2">Uncharacterized protein</fullName>
    </submittedName>
</protein>